<gene>
    <name evidence="2" type="ORF">MM415A03750_0004</name>
    <name evidence="3" type="ORF">MM415B03474_0004</name>
    <name evidence="1" type="ORF">TM448A02473_0010</name>
</gene>
<evidence type="ECO:0000313" key="2">
    <source>
        <dbReference type="EMBL" id="QJA70405.1"/>
    </source>
</evidence>
<reference evidence="1" key="1">
    <citation type="submission" date="2020-03" db="EMBL/GenBank/DDBJ databases">
        <title>The deep terrestrial virosphere.</title>
        <authorList>
            <person name="Holmfeldt K."/>
            <person name="Nilsson E."/>
            <person name="Simone D."/>
            <person name="Lopez-Fernandez M."/>
            <person name="Wu X."/>
            <person name="de Brujin I."/>
            <person name="Lundin D."/>
            <person name="Andersson A."/>
            <person name="Bertilsson S."/>
            <person name="Dopson M."/>
        </authorList>
    </citation>
    <scope>NUCLEOTIDE SEQUENCE</scope>
    <source>
        <strain evidence="2">MM415A03750</strain>
        <strain evidence="3">MM415B03474</strain>
        <strain evidence="1">TM448A02473</strain>
    </source>
</reference>
<name>A0A6H1ZXT9_9ZZZZ</name>
<organism evidence="1">
    <name type="scientific">viral metagenome</name>
    <dbReference type="NCBI Taxonomy" id="1070528"/>
    <lineage>
        <taxon>unclassified sequences</taxon>
        <taxon>metagenomes</taxon>
        <taxon>organismal metagenomes</taxon>
    </lineage>
</organism>
<dbReference type="EMBL" id="MT144311">
    <property type="protein sequence ID" value="QJA52085.1"/>
    <property type="molecule type" value="Genomic_DNA"/>
</dbReference>
<evidence type="ECO:0000313" key="1">
    <source>
        <dbReference type="EMBL" id="QJA52085.1"/>
    </source>
</evidence>
<sequence length="73" mass="8641">MHPDYRPRLTVDITEEQSRKLNKYLDYGMRKRVFGVIIDDLFRLFDEYGVGVILGLFTERSITLRDICSLKVD</sequence>
<dbReference type="AlphaFoldDB" id="A0A6H1ZXT9"/>
<proteinExistence type="predicted"/>
<evidence type="ECO:0000313" key="3">
    <source>
        <dbReference type="EMBL" id="QJA91090.1"/>
    </source>
</evidence>
<dbReference type="EMBL" id="MT142961">
    <property type="protein sequence ID" value="QJA91090.1"/>
    <property type="molecule type" value="Genomic_DNA"/>
</dbReference>
<accession>A0A6H1ZXT9</accession>
<dbReference type="EMBL" id="MT141790">
    <property type="protein sequence ID" value="QJA70405.1"/>
    <property type="molecule type" value="Genomic_DNA"/>
</dbReference>
<protein>
    <submittedName>
        <fullName evidence="1">Uncharacterized protein</fullName>
    </submittedName>
</protein>